<dbReference type="KEGG" id="ovi:T265_07065"/>
<evidence type="ECO:0000256" key="1">
    <source>
        <dbReference type="SAM" id="MobiDB-lite"/>
    </source>
</evidence>
<feature type="region of interest" description="Disordered" evidence="1">
    <location>
        <begin position="1"/>
        <end position="32"/>
    </location>
</feature>
<organism evidence="2 3">
    <name type="scientific">Opisthorchis viverrini</name>
    <name type="common">Southeast Asian liver fluke</name>
    <dbReference type="NCBI Taxonomy" id="6198"/>
    <lineage>
        <taxon>Eukaryota</taxon>
        <taxon>Metazoa</taxon>
        <taxon>Spiralia</taxon>
        <taxon>Lophotrochozoa</taxon>
        <taxon>Platyhelminthes</taxon>
        <taxon>Trematoda</taxon>
        <taxon>Digenea</taxon>
        <taxon>Opisthorchiida</taxon>
        <taxon>Opisthorchiata</taxon>
        <taxon>Opisthorchiidae</taxon>
        <taxon>Opisthorchis</taxon>
    </lineage>
</organism>
<keyword evidence="3" id="KW-1185">Reference proteome</keyword>
<protein>
    <submittedName>
        <fullName evidence="2">Uncharacterized protein</fullName>
    </submittedName>
</protein>
<reference evidence="2 3" key="1">
    <citation type="submission" date="2013-11" db="EMBL/GenBank/DDBJ databases">
        <title>Opisthorchis viverrini - life in the bile duct.</title>
        <authorList>
            <person name="Young N.D."/>
            <person name="Nagarajan N."/>
            <person name="Lin S.J."/>
            <person name="Korhonen P.K."/>
            <person name="Jex A.R."/>
            <person name="Hall R.S."/>
            <person name="Safavi-Hemami H."/>
            <person name="Kaewkong W."/>
            <person name="Bertrand D."/>
            <person name="Gao S."/>
            <person name="Seet Q."/>
            <person name="Wongkham S."/>
            <person name="Teh B.T."/>
            <person name="Wongkham C."/>
            <person name="Intapan P.M."/>
            <person name="Maleewong W."/>
            <person name="Yang X."/>
            <person name="Hu M."/>
            <person name="Wang Z."/>
            <person name="Hofmann A."/>
            <person name="Sternberg P.W."/>
            <person name="Tan P."/>
            <person name="Wang J."/>
            <person name="Gasser R.B."/>
        </authorList>
    </citation>
    <scope>NUCLEOTIDE SEQUENCE [LARGE SCALE GENOMIC DNA]</scope>
</reference>
<dbReference type="EMBL" id="KL596775">
    <property type="protein sequence ID" value="KER25495.1"/>
    <property type="molecule type" value="Genomic_DNA"/>
</dbReference>
<dbReference type="CTD" id="20321244"/>
<dbReference type="GeneID" id="20321244"/>
<evidence type="ECO:0000313" key="3">
    <source>
        <dbReference type="Proteomes" id="UP000054324"/>
    </source>
</evidence>
<evidence type="ECO:0000313" key="2">
    <source>
        <dbReference type="EMBL" id="KER25495.1"/>
    </source>
</evidence>
<dbReference type="RefSeq" id="XP_009170758.1">
    <property type="nucleotide sequence ID" value="XM_009172494.1"/>
</dbReference>
<proteinExistence type="predicted"/>
<dbReference type="AlphaFoldDB" id="A0A074ZQ85"/>
<name>A0A074ZQ85_OPIVI</name>
<gene>
    <name evidence="2" type="ORF">T265_07065</name>
</gene>
<dbReference type="Proteomes" id="UP000054324">
    <property type="component" value="Unassembled WGS sequence"/>
</dbReference>
<sequence>MRRDSKMASSWANHSLGSRAPNSDPPEGTRYGLSDCTQKPWRLFLLSPLKCKLDVKVVEEIKAVANGIRPKKLTEKEDNNNCPVS</sequence>
<feature type="compositionally biased region" description="Polar residues" evidence="1">
    <location>
        <begin position="7"/>
        <end position="16"/>
    </location>
</feature>
<accession>A0A074ZQ85</accession>